<gene>
    <name evidence="1" type="ORF">MRB53_032400</name>
</gene>
<evidence type="ECO:0000313" key="1">
    <source>
        <dbReference type="EMBL" id="KAJ8623870.1"/>
    </source>
</evidence>
<sequence length="351" mass="41264">MMNKRPMKEDMHQGSNSHWSDLPLPLLELILKRLPAQDYFRFGAVCYSWRNAEKHQFYSPASQLPWLMLRQASHDFTWFDKRRFFNISEKRIHKRNIPEILLHASVLSTCQEWLKTNGKFLLTPFNNVLFLPTPTDPDGILIVSNATEWGFTSFFYYRLKDLKFGERYCKTYYCKTRVHGRFISCKGKLYGLDMKYNLVVVDLLHGHHVDEDEDEILEMIEIPQLFHWSDSILLVESCGEILLVRVRGGKRHHMEPEEYSFEVYHANLSRMEWEKIENLGDRILFLSEYGISISVSAAEAGGRGNCVYYIPKHISRKWLEFEFGSGKPPEVHSIDGYDDGDIEKFWVTPSF</sequence>
<comment type="caution">
    <text evidence="1">The sequence shown here is derived from an EMBL/GenBank/DDBJ whole genome shotgun (WGS) entry which is preliminary data.</text>
</comment>
<dbReference type="EMBL" id="CM056819">
    <property type="protein sequence ID" value="KAJ8623870.1"/>
    <property type="molecule type" value="Genomic_DNA"/>
</dbReference>
<dbReference type="Proteomes" id="UP001234297">
    <property type="component" value="Chromosome 11"/>
</dbReference>
<organism evidence="1 2">
    <name type="scientific">Persea americana</name>
    <name type="common">Avocado</name>
    <dbReference type="NCBI Taxonomy" id="3435"/>
    <lineage>
        <taxon>Eukaryota</taxon>
        <taxon>Viridiplantae</taxon>
        <taxon>Streptophyta</taxon>
        <taxon>Embryophyta</taxon>
        <taxon>Tracheophyta</taxon>
        <taxon>Spermatophyta</taxon>
        <taxon>Magnoliopsida</taxon>
        <taxon>Magnoliidae</taxon>
        <taxon>Laurales</taxon>
        <taxon>Lauraceae</taxon>
        <taxon>Persea</taxon>
    </lineage>
</organism>
<proteinExistence type="predicted"/>
<keyword evidence="2" id="KW-1185">Reference proteome</keyword>
<name>A0ACC2KS89_PERAE</name>
<accession>A0ACC2KS89</accession>
<evidence type="ECO:0000313" key="2">
    <source>
        <dbReference type="Proteomes" id="UP001234297"/>
    </source>
</evidence>
<reference evidence="1 2" key="1">
    <citation type="journal article" date="2022" name="Hortic Res">
        <title>A haplotype resolved chromosomal level avocado genome allows analysis of novel avocado genes.</title>
        <authorList>
            <person name="Nath O."/>
            <person name="Fletcher S.J."/>
            <person name="Hayward A."/>
            <person name="Shaw L.M."/>
            <person name="Masouleh A.K."/>
            <person name="Furtado A."/>
            <person name="Henry R.J."/>
            <person name="Mitter N."/>
        </authorList>
    </citation>
    <scope>NUCLEOTIDE SEQUENCE [LARGE SCALE GENOMIC DNA]</scope>
    <source>
        <strain evidence="2">cv. Hass</strain>
    </source>
</reference>
<protein>
    <submittedName>
        <fullName evidence="1">Uncharacterized protein</fullName>
    </submittedName>
</protein>